<organism evidence="2 3">
    <name type="scientific">Pandoraea anhela</name>
    <dbReference type="NCBI Taxonomy" id="2508295"/>
    <lineage>
        <taxon>Bacteria</taxon>
        <taxon>Pseudomonadati</taxon>
        <taxon>Pseudomonadota</taxon>
        <taxon>Betaproteobacteria</taxon>
        <taxon>Burkholderiales</taxon>
        <taxon>Burkholderiaceae</taxon>
        <taxon>Pandoraea</taxon>
    </lineage>
</organism>
<feature type="region of interest" description="Disordered" evidence="1">
    <location>
        <begin position="81"/>
        <end position="131"/>
    </location>
</feature>
<gene>
    <name evidence="2" type="ORF">PAN31108_04420</name>
</gene>
<dbReference type="EMBL" id="CABPSB010000021">
    <property type="protein sequence ID" value="VVE46106.1"/>
    <property type="molecule type" value="Genomic_DNA"/>
</dbReference>
<protein>
    <submittedName>
        <fullName evidence="2">Uncharacterized protein</fullName>
    </submittedName>
</protein>
<keyword evidence="3" id="KW-1185">Reference proteome</keyword>
<proteinExistence type="predicted"/>
<sequence>MPRIPEPSVNYVSPAGQSYLRRSKLMEIDIGITSSLQKVQQLQARHADLMRRLESRADSAPALPESEPCARFTCDMARCEPMATPQPDVASPPGESPLSPNLSTLAARKILGDKNANGDDKQDTLANGTEP</sequence>
<evidence type="ECO:0000256" key="1">
    <source>
        <dbReference type="SAM" id="MobiDB-lite"/>
    </source>
</evidence>
<reference evidence="2 3" key="1">
    <citation type="submission" date="2019-08" db="EMBL/GenBank/DDBJ databases">
        <authorList>
            <person name="Peeters C."/>
        </authorList>
    </citation>
    <scope>NUCLEOTIDE SEQUENCE [LARGE SCALE GENOMIC DNA]</scope>
    <source>
        <strain evidence="2 3">LMG 31108</strain>
    </source>
</reference>
<evidence type="ECO:0000313" key="3">
    <source>
        <dbReference type="Proteomes" id="UP000406256"/>
    </source>
</evidence>
<name>A0A5E4YBJ7_9BURK</name>
<dbReference type="AlphaFoldDB" id="A0A5E4YBJ7"/>
<dbReference type="Proteomes" id="UP000406256">
    <property type="component" value="Unassembled WGS sequence"/>
</dbReference>
<accession>A0A5E4YBJ7</accession>
<feature type="compositionally biased region" description="Basic and acidic residues" evidence="1">
    <location>
        <begin position="110"/>
        <end position="123"/>
    </location>
</feature>
<evidence type="ECO:0000313" key="2">
    <source>
        <dbReference type="EMBL" id="VVE46106.1"/>
    </source>
</evidence>